<feature type="compositionally biased region" description="Basic and acidic residues" evidence="1">
    <location>
        <begin position="1"/>
        <end position="21"/>
    </location>
</feature>
<dbReference type="EMBL" id="BMMM01000003">
    <property type="protein sequence ID" value="GGN58277.1"/>
    <property type="molecule type" value="Genomic_DNA"/>
</dbReference>
<name>A0A917XXH8_9ACTN</name>
<keyword evidence="2" id="KW-1133">Transmembrane helix</keyword>
<accession>A0A917XXH8</accession>
<dbReference type="RefSeq" id="WP_189185673.1">
    <property type="nucleotide sequence ID" value="NZ_BMMM01000003.1"/>
</dbReference>
<dbReference type="Proteomes" id="UP000600365">
    <property type="component" value="Unassembled WGS sequence"/>
</dbReference>
<keyword evidence="2" id="KW-0812">Transmembrane</keyword>
<organism evidence="3 4">
    <name type="scientific">Streptomyces albiflavescens</name>
    <dbReference type="NCBI Taxonomy" id="1623582"/>
    <lineage>
        <taxon>Bacteria</taxon>
        <taxon>Bacillati</taxon>
        <taxon>Actinomycetota</taxon>
        <taxon>Actinomycetes</taxon>
        <taxon>Kitasatosporales</taxon>
        <taxon>Streptomycetaceae</taxon>
        <taxon>Streptomyces</taxon>
    </lineage>
</organism>
<dbReference type="AlphaFoldDB" id="A0A917XXH8"/>
<gene>
    <name evidence="3" type="ORF">GCM10011579_021380</name>
</gene>
<protein>
    <submittedName>
        <fullName evidence="3">Uncharacterized protein</fullName>
    </submittedName>
</protein>
<evidence type="ECO:0000313" key="4">
    <source>
        <dbReference type="Proteomes" id="UP000600365"/>
    </source>
</evidence>
<feature type="region of interest" description="Disordered" evidence="1">
    <location>
        <begin position="1"/>
        <end position="50"/>
    </location>
</feature>
<reference evidence="3 4" key="1">
    <citation type="journal article" date="2014" name="Int. J. Syst. Evol. Microbiol.">
        <title>Complete genome sequence of Corynebacterium casei LMG S-19264T (=DSM 44701T), isolated from a smear-ripened cheese.</title>
        <authorList>
            <consortium name="US DOE Joint Genome Institute (JGI-PGF)"/>
            <person name="Walter F."/>
            <person name="Albersmeier A."/>
            <person name="Kalinowski J."/>
            <person name="Ruckert C."/>
        </authorList>
    </citation>
    <scope>NUCLEOTIDE SEQUENCE [LARGE SCALE GENOMIC DNA]</scope>
    <source>
        <strain evidence="3 4">CGMCC 4.7111</strain>
    </source>
</reference>
<keyword evidence="2" id="KW-0472">Membrane</keyword>
<evidence type="ECO:0000256" key="1">
    <source>
        <dbReference type="SAM" id="MobiDB-lite"/>
    </source>
</evidence>
<feature type="transmembrane region" description="Helical" evidence="2">
    <location>
        <begin position="56"/>
        <end position="76"/>
    </location>
</feature>
<comment type="caution">
    <text evidence="3">The sequence shown here is derived from an EMBL/GenBank/DDBJ whole genome shotgun (WGS) entry which is preliminary data.</text>
</comment>
<evidence type="ECO:0000256" key="2">
    <source>
        <dbReference type="SAM" id="Phobius"/>
    </source>
</evidence>
<sequence>MGSPHDIDPRAFDDPRNRYPSDEEFYASGRPAHPVLPEDRPRGGGGTAPVKHRGTWATVGFVACIILLILVGIALFP</sequence>
<proteinExistence type="predicted"/>
<keyword evidence="4" id="KW-1185">Reference proteome</keyword>
<evidence type="ECO:0000313" key="3">
    <source>
        <dbReference type="EMBL" id="GGN58277.1"/>
    </source>
</evidence>